<evidence type="ECO:0000313" key="1">
    <source>
        <dbReference type="EMBL" id="CAP83064.1"/>
    </source>
</evidence>
<reference evidence="1 2" key="1">
    <citation type="journal article" date="2008" name="Nat. Biotechnol.">
        <title>Genome sequencing and analysis of the filamentous fungus Penicillium chrysogenum.</title>
        <authorList>
            <person name="van den Berg M.A."/>
            <person name="Albang R."/>
            <person name="Albermann K."/>
            <person name="Badger J.H."/>
            <person name="Daran J.-M."/>
            <person name="Driessen A.J.M."/>
            <person name="Garcia-Estrada C."/>
            <person name="Fedorova N.D."/>
            <person name="Harris D.M."/>
            <person name="Heijne W.H.M."/>
            <person name="Joardar V.S."/>
            <person name="Kiel J.A.K.W."/>
            <person name="Kovalchuk A."/>
            <person name="Martin J.F."/>
            <person name="Nierman W.C."/>
            <person name="Nijland J.G."/>
            <person name="Pronk J.T."/>
            <person name="Roubos J.A."/>
            <person name="van der Klei I.J."/>
            <person name="van Peij N.N.M.E."/>
            <person name="Veenhuis M."/>
            <person name="von Doehren H."/>
            <person name="Wagner C."/>
            <person name="Wortman J.R."/>
            <person name="Bovenberg R.A.L."/>
        </authorList>
    </citation>
    <scope>NUCLEOTIDE SEQUENCE [LARGE SCALE GENOMIC DNA]</scope>
    <source>
        <strain evidence="2">ATCC 28089 / DSM 1075 / NRRL 1951 / Wisconsin 54-1255</strain>
    </source>
</reference>
<proteinExistence type="predicted"/>
<accession>B6H6B3</accession>
<dbReference type="OrthoDB" id="10615235at2759"/>
<name>B6H6B3_PENRW</name>
<protein>
    <submittedName>
        <fullName evidence="1">Uncharacterized protein</fullName>
    </submittedName>
</protein>
<sequence length="159" mass="17766">MCAPDSATPLTGDTSDKKHVPTYVLICMTLYPVRSTSMHTAPAKTQTQQALLRTNTTLALVDSLSSPPRPTITEARIHDLTPTRSRKKGLVRGQMLAKAIMREEDAIYAIRITLYTPPLWGRSYLTMHVIETPDHIGLLIYQDNENKDASRSCIPFRVS</sequence>
<dbReference type="VEuPathDB" id="FungiDB:PCH_Pc15g01780"/>
<dbReference type="HOGENOM" id="CLU_1661370_0_0_1"/>
<keyword evidence="2" id="KW-1185">Reference proteome</keyword>
<dbReference type="AlphaFoldDB" id="B6H6B3"/>
<gene>
    <name evidence="1" type="ORF">Pc15g01780</name>
    <name evidence="1" type="ORF">PCH_Pc15g01780</name>
</gene>
<organism evidence="1 2">
    <name type="scientific">Penicillium rubens (strain ATCC 28089 / DSM 1075 / NRRL 1951 / Wisconsin 54-1255)</name>
    <name type="common">Penicillium chrysogenum</name>
    <dbReference type="NCBI Taxonomy" id="500485"/>
    <lineage>
        <taxon>Eukaryota</taxon>
        <taxon>Fungi</taxon>
        <taxon>Dikarya</taxon>
        <taxon>Ascomycota</taxon>
        <taxon>Pezizomycotina</taxon>
        <taxon>Eurotiomycetes</taxon>
        <taxon>Eurotiomycetidae</taxon>
        <taxon>Eurotiales</taxon>
        <taxon>Aspergillaceae</taxon>
        <taxon>Penicillium</taxon>
        <taxon>Penicillium chrysogenum species complex</taxon>
    </lineage>
</organism>
<evidence type="ECO:0000313" key="2">
    <source>
        <dbReference type="Proteomes" id="UP000000724"/>
    </source>
</evidence>
<dbReference type="OMA" id="IRITLYT"/>
<dbReference type="Proteomes" id="UP000000724">
    <property type="component" value="Contig Pc00c15"/>
</dbReference>
<dbReference type="EMBL" id="AM920430">
    <property type="protein sequence ID" value="CAP83064.1"/>
    <property type="molecule type" value="Genomic_DNA"/>
</dbReference>